<dbReference type="SUPFAM" id="SSF53335">
    <property type="entry name" value="S-adenosyl-L-methionine-dependent methyltransferases"/>
    <property type="match status" value="1"/>
</dbReference>
<evidence type="ECO:0000256" key="1">
    <source>
        <dbReference type="ARBA" id="ARBA00010396"/>
    </source>
</evidence>
<evidence type="ECO:0000256" key="4">
    <source>
        <dbReference type="ARBA" id="ARBA00022679"/>
    </source>
</evidence>
<proteinExistence type="inferred from homology"/>
<comment type="subcellular location">
    <subcellularLocation>
        <location evidence="6">Cytoplasm</location>
    </subcellularLocation>
</comment>
<feature type="binding site" evidence="6">
    <location>
        <position position="82"/>
    </location>
    <ligand>
        <name>S-adenosyl-L-methionine</name>
        <dbReference type="ChEBI" id="CHEBI:59789"/>
    </ligand>
</feature>
<comment type="catalytic activity">
    <reaction evidence="6">
        <text>cytidine(1402) in 16S rRNA + S-adenosyl-L-methionine = N(4)-methylcytidine(1402) in 16S rRNA + S-adenosyl-L-homocysteine + H(+)</text>
        <dbReference type="Rhea" id="RHEA:42928"/>
        <dbReference type="Rhea" id="RHEA-COMP:10286"/>
        <dbReference type="Rhea" id="RHEA-COMP:10287"/>
        <dbReference type="ChEBI" id="CHEBI:15378"/>
        <dbReference type="ChEBI" id="CHEBI:57856"/>
        <dbReference type="ChEBI" id="CHEBI:59789"/>
        <dbReference type="ChEBI" id="CHEBI:74506"/>
        <dbReference type="ChEBI" id="CHEBI:82748"/>
        <dbReference type="EC" id="2.1.1.199"/>
    </reaction>
</comment>
<organism evidence="8 9">
    <name type="scientific">Roseospira goensis</name>
    <dbReference type="NCBI Taxonomy" id="391922"/>
    <lineage>
        <taxon>Bacteria</taxon>
        <taxon>Pseudomonadati</taxon>
        <taxon>Pseudomonadota</taxon>
        <taxon>Alphaproteobacteria</taxon>
        <taxon>Rhodospirillales</taxon>
        <taxon>Rhodospirillaceae</taxon>
        <taxon>Roseospira</taxon>
    </lineage>
</organism>
<name>A0A7W6S0K8_9PROT</name>
<keyword evidence="4 6" id="KW-0808">Transferase</keyword>
<gene>
    <name evidence="6" type="primary">rsmH</name>
    <name evidence="8" type="ORF">GGD88_002378</name>
</gene>
<dbReference type="GO" id="GO:0071424">
    <property type="term" value="F:rRNA (cytosine-N4-)-methyltransferase activity"/>
    <property type="evidence" value="ECO:0007669"/>
    <property type="project" value="UniProtKB-UniRule"/>
</dbReference>
<evidence type="ECO:0000256" key="3">
    <source>
        <dbReference type="ARBA" id="ARBA00022603"/>
    </source>
</evidence>
<evidence type="ECO:0000313" key="8">
    <source>
        <dbReference type="EMBL" id="MBB4286643.1"/>
    </source>
</evidence>
<dbReference type="NCBIfam" id="TIGR00006">
    <property type="entry name" value="16S rRNA (cytosine(1402)-N(4))-methyltransferase RsmH"/>
    <property type="match status" value="1"/>
</dbReference>
<dbReference type="InterPro" id="IPR002903">
    <property type="entry name" value="RsmH"/>
</dbReference>
<dbReference type="GO" id="GO:0070475">
    <property type="term" value="P:rRNA base methylation"/>
    <property type="evidence" value="ECO:0007669"/>
    <property type="project" value="UniProtKB-UniRule"/>
</dbReference>
<keyword evidence="3 6" id="KW-0489">Methyltransferase</keyword>
<dbReference type="AlphaFoldDB" id="A0A7W6S0K8"/>
<comment type="similarity">
    <text evidence="1 6">Belongs to the methyltransferase superfamily. RsmH family.</text>
</comment>
<dbReference type="HAMAP" id="MF_01007">
    <property type="entry name" value="16SrRNA_methyltr_H"/>
    <property type="match status" value="1"/>
</dbReference>
<dbReference type="EC" id="2.1.1.199" evidence="6"/>
<dbReference type="InterPro" id="IPR023397">
    <property type="entry name" value="SAM-dep_MeTrfase_MraW_recog"/>
</dbReference>
<accession>A0A7W6S0K8</accession>
<evidence type="ECO:0000256" key="2">
    <source>
        <dbReference type="ARBA" id="ARBA00022552"/>
    </source>
</evidence>
<evidence type="ECO:0000256" key="5">
    <source>
        <dbReference type="ARBA" id="ARBA00022691"/>
    </source>
</evidence>
<evidence type="ECO:0000256" key="7">
    <source>
        <dbReference type="SAM" id="MobiDB-lite"/>
    </source>
</evidence>
<feature type="compositionally biased region" description="Low complexity" evidence="7">
    <location>
        <begin position="329"/>
        <end position="338"/>
    </location>
</feature>
<dbReference type="Pfam" id="PF01795">
    <property type="entry name" value="Methyltransf_5"/>
    <property type="match status" value="1"/>
</dbReference>
<keyword evidence="9" id="KW-1185">Reference proteome</keyword>
<sequence length="338" mass="35092">MTSVALSHAPVMAAEVVEALAVRDGGVYVDGTFGAGGYSRAILAAASGCVVWALDRDPVVAPFADAVAADHPGRFHLVPGRFGAMDRLLPAHGVTSVAGVALDLGLSSLQLDDPGRGFSFQHDGPLDMRMGAGGEDGETAADVVNGLGEADLADVIRRLGEERHARRVARAIVAARTESPITRTARLAEVVRAAIPGAARQQAREGIDPATRTFQALRLHVNDEAGELTAGLAAAERLLAPGGRLVVVSFHSLEDRVVKAFMRDRSGDRPNPSRHQPAAANDGSAPAPTFRAVGRRALRPGEAEVMANPRARSARLRVAERTDAPAPGPARALAGGGP</sequence>
<comment type="caution">
    <text evidence="8">The sequence shown here is derived from an EMBL/GenBank/DDBJ whole genome shotgun (WGS) entry which is preliminary data.</text>
</comment>
<dbReference type="Gene3D" id="1.10.150.170">
    <property type="entry name" value="Putative methyltransferase TM0872, insert domain"/>
    <property type="match status" value="1"/>
</dbReference>
<keyword evidence="5 6" id="KW-0949">S-adenosyl-L-methionine</keyword>
<comment type="function">
    <text evidence="6">Specifically methylates the N4 position of cytidine in position 1402 (C1402) of 16S rRNA.</text>
</comment>
<feature type="binding site" evidence="6">
    <location>
        <position position="110"/>
    </location>
    <ligand>
        <name>S-adenosyl-L-methionine</name>
        <dbReference type="ChEBI" id="CHEBI:59789"/>
    </ligand>
</feature>
<keyword evidence="6" id="KW-0963">Cytoplasm</keyword>
<reference evidence="8 9" key="1">
    <citation type="submission" date="2020-08" db="EMBL/GenBank/DDBJ databases">
        <title>Genome sequencing of Purple Non-Sulfur Bacteria from various extreme environments.</title>
        <authorList>
            <person name="Mayer M."/>
        </authorList>
    </citation>
    <scope>NUCLEOTIDE SEQUENCE [LARGE SCALE GENOMIC DNA]</scope>
    <source>
        <strain evidence="8 9">JA135</strain>
    </source>
</reference>
<dbReference type="PANTHER" id="PTHR11265:SF0">
    <property type="entry name" value="12S RRNA N4-METHYLCYTIDINE METHYLTRANSFERASE"/>
    <property type="match status" value="1"/>
</dbReference>
<feature type="binding site" evidence="6">
    <location>
        <position position="55"/>
    </location>
    <ligand>
        <name>S-adenosyl-L-methionine</name>
        <dbReference type="ChEBI" id="CHEBI:59789"/>
    </ligand>
</feature>
<dbReference type="Proteomes" id="UP000555728">
    <property type="component" value="Unassembled WGS sequence"/>
</dbReference>
<protein>
    <recommendedName>
        <fullName evidence="6">Ribosomal RNA small subunit methyltransferase H</fullName>
        <ecNumber evidence="6">2.1.1.199</ecNumber>
    </recommendedName>
    <alternativeName>
        <fullName evidence="6">16S rRNA m(4)C1402 methyltransferase</fullName>
    </alternativeName>
    <alternativeName>
        <fullName evidence="6">rRNA (cytosine-N(4)-)-methyltransferase RsmH</fullName>
    </alternativeName>
</protein>
<dbReference type="InterPro" id="IPR029063">
    <property type="entry name" value="SAM-dependent_MTases_sf"/>
</dbReference>
<keyword evidence="2 6" id="KW-0698">rRNA processing</keyword>
<evidence type="ECO:0000313" key="9">
    <source>
        <dbReference type="Proteomes" id="UP000555728"/>
    </source>
</evidence>
<evidence type="ECO:0000256" key="6">
    <source>
        <dbReference type="HAMAP-Rule" id="MF_01007"/>
    </source>
</evidence>
<dbReference type="SUPFAM" id="SSF81799">
    <property type="entry name" value="Putative methyltransferase TM0872, insert domain"/>
    <property type="match status" value="1"/>
</dbReference>
<dbReference type="RefSeq" id="WP_184435679.1">
    <property type="nucleotide sequence ID" value="NZ_JACIGI010000019.1"/>
</dbReference>
<feature type="region of interest" description="Disordered" evidence="7">
    <location>
        <begin position="263"/>
        <end position="338"/>
    </location>
</feature>
<dbReference type="GO" id="GO:0005737">
    <property type="term" value="C:cytoplasm"/>
    <property type="evidence" value="ECO:0007669"/>
    <property type="project" value="UniProtKB-SubCell"/>
</dbReference>
<feature type="binding site" evidence="6">
    <location>
        <position position="103"/>
    </location>
    <ligand>
        <name>S-adenosyl-L-methionine</name>
        <dbReference type="ChEBI" id="CHEBI:59789"/>
    </ligand>
</feature>
<dbReference type="EMBL" id="JACIGI010000019">
    <property type="protein sequence ID" value="MBB4286643.1"/>
    <property type="molecule type" value="Genomic_DNA"/>
</dbReference>
<dbReference type="PANTHER" id="PTHR11265">
    <property type="entry name" value="S-ADENOSYL-METHYLTRANSFERASE MRAW"/>
    <property type="match status" value="1"/>
</dbReference>
<dbReference type="Gene3D" id="3.40.50.150">
    <property type="entry name" value="Vaccinia Virus protein VP39"/>
    <property type="match status" value="1"/>
</dbReference>
<dbReference type="PIRSF" id="PIRSF004486">
    <property type="entry name" value="MraW"/>
    <property type="match status" value="1"/>
</dbReference>
<feature type="binding site" evidence="6">
    <location>
        <begin position="36"/>
        <end position="38"/>
    </location>
    <ligand>
        <name>S-adenosyl-L-methionine</name>
        <dbReference type="ChEBI" id="CHEBI:59789"/>
    </ligand>
</feature>